<feature type="compositionally biased region" description="Polar residues" evidence="1">
    <location>
        <begin position="1"/>
        <end position="10"/>
    </location>
</feature>
<keyword evidence="3" id="KW-1185">Reference proteome</keyword>
<keyword evidence="2" id="KW-0347">Helicase</keyword>
<name>A0A2R6R443_ACTCC</name>
<dbReference type="Gramene" id="PSS20774">
    <property type="protein sequence ID" value="PSS20774"/>
    <property type="gene ID" value="CEY00_Acc09813"/>
</dbReference>
<comment type="caution">
    <text evidence="2">The sequence shown here is derived from an EMBL/GenBank/DDBJ whole genome shotgun (WGS) entry which is preliminary data.</text>
</comment>
<evidence type="ECO:0000313" key="3">
    <source>
        <dbReference type="Proteomes" id="UP000241394"/>
    </source>
</evidence>
<dbReference type="GO" id="GO:0004386">
    <property type="term" value="F:helicase activity"/>
    <property type="evidence" value="ECO:0007669"/>
    <property type="project" value="UniProtKB-KW"/>
</dbReference>
<reference evidence="2 3" key="1">
    <citation type="submission" date="2017-07" db="EMBL/GenBank/DDBJ databases">
        <title>An improved, manually edited Actinidia chinensis var. chinensis (kiwifruit) genome highlights the challenges associated with draft genomes and gene prediction in plants.</title>
        <authorList>
            <person name="Pilkington S."/>
            <person name="Crowhurst R."/>
            <person name="Hilario E."/>
            <person name="Nardozza S."/>
            <person name="Fraser L."/>
            <person name="Peng Y."/>
            <person name="Gunaseelan K."/>
            <person name="Simpson R."/>
            <person name="Tahir J."/>
            <person name="Deroles S."/>
            <person name="Templeton K."/>
            <person name="Luo Z."/>
            <person name="Davy M."/>
            <person name="Cheng C."/>
            <person name="Mcneilage M."/>
            <person name="Scaglione D."/>
            <person name="Liu Y."/>
            <person name="Zhang Q."/>
            <person name="Datson P."/>
            <person name="De Silva N."/>
            <person name="Gardiner S."/>
            <person name="Bassett H."/>
            <person name="Chagne D."/>
            <person name="Mccallum J."/>
            <person name="Dzierzon H."/>
            <person name="Deng C."/>
            <person name="Wang Y.-Y."/>
            <person name="Barron N."/>
            <person name="Manako K."/>
            <person name="Bowen J."/>
            <person name="Foster T."/>
            <person name="Erridge Z."/>
            <person name="Tiffin H."/>
            <person name="Waite C."/>
            <person name="Davies K."/>
            <person name="Grierson E."/>
            <person name="Laing W."/>
            <person name="Kirk R."/>
            <person name="Chen X."/>
            <person name="Wood M."/>
            <person name="Montefiori M."/>
            <person name="Brummell D."/>
            <person name="Schwinn K."/>
            <person name="Catanach A."/>
            <person name="Fullerton C."/>
            <person name="Li D."/>
            <person name="Meiyalaghan S."/>
            <person name="Nieuwenhuizen N."/>
            <person name="Read N."/>
            <person name="Prakash R."/>
            <person name="Hunter D."/>
            <person name="Zhang H."/>
            <person name="Mckenzie M."/>
            <person name="Knabel M."/>
            <person name="Harris A."/>
            <person name="Allan A."/>
            <person name="Chen A."/>
            <person name="Janssen B."/>
            <person name="Plunkett B."/>
            <person name="Dwamena C."/>
            <person name="Voogd C."/>
            <person name="Leif D."/>
            <person name="Lafferty D."/>
            <person name="Souleyre E."/>
            <person name="Varkonyi-Gasic E."/>
            <person name="Gambi F."/>
            <person name="Hanley J."/>
            <person name="Yao J.-L."/>
            <person name="Cheung J."/>
            <person name="David K."/>
            <person name="Warren B."/>
            <person name="Marsh K."/>
            <person name="Snowden K."/>
            <person name="Lin-Wang K."/>
            <person name="Brian L."/>
            <person name="Martinez-Sanchez M."/>
            <person name="Wang M."/>
            <person name="Ileperuma N."/>
            <person name="Macnee N."/>
            <person name="Campin R."/>
            <person name="Mcatee P."/>
            <person name="Drummond R."/>
            <person name="Espley R."/>
            <person name="Ireland H."/>
            <person name="Wu R."/>
            <person name="Atkinson R."/>
            <person name="Karunairetnam S."/>
            <person name="Bulley S."/>
            <person name="Chunkath S."/>
            <person name="Hanley Z."/>
            <person name="Storey R."/>
            <person name="Thrimawithana A."/>
            <person name="Thomson S."/>
            <person name="David C."/>
            <person name="Testolin R."/>
        </authorList>
    </citation>
    <scope>NUCLEOTIDE SEQUENCE [LARGE SCALE GENOMIC DNA]</scope>
    <source>
        <strain evidence="3">cv. Red5</strain>
        <tissue evidence="2">Young leaf</tissue>
    </source>
</reference>
<feature type="compositionally biased region" description="Low complexity" evidence="1">
    <location>
        <begin position="18"/>
        <end position="31"/>
    </location>
</feature>
<dbReference type="EMBL" id="NKQK01000009">
    <property type="protein sequence ID" value="PSS20774.1"/>
    <property type="molecule type" value="Genomic_DNA"/>
</dbReference>
<organism evidence="2 3">
    <name type="scientific">Actinidia chinensis var. chinensis</name>
    <name type="common">Chinese soft-hair kiwi</name>
    <dbReference type="NCBI Taxonomy" id="1590841"/>
    <lineage>
        <taxon>Eukaryota</taxon>
        <taxon>Viridiplantae</taxon>
        <taxon>Streptophyta</taxon>
        <taxon>Embryophyta</taxon>
        <taxon>Tracheophyta</taxon>
        <taxon>Spermatophyta</taxon>
        <taxon>Magnoliopsida</taxon>
        <taxon>eudicotyledons</taxon>
        <taxon>Gunneridae</taxon>
        <taxon>Pentapetalae</taxon>
        <taxon>asterids</taxon>
        <taxon>Ericales</taxon>
        <taxon>Actinidiaceae</taxon>
        <taxon>Actinidia</taxon>
    </lineage>
</organism>
<gene>
    <name evidence="2" type="ORF">CEY00_Acc09813</name>
</gene>
<evidence type="ECO:0000313" key="2">
    <source>
        <dbReference type="EMBL" id="PSS20774.1"/>
    </source>
</evidence>
<feature type="region of interest" description="Disordered" evidence="1">
    <location>
        <begin position="1"/>
        <end position="57"/>
    </location>
</feature>
<dbReference type="InParanoid" id="A0A2R6R443"/>
<dbReference type="AlphaFoldDB" id="A0A2R6R443"/>
<dbReference type="STRING" id="1590841.A0A2R6R443"/>
<keyword evidence="2" id="KW-0547">Nucleotide-binding</keyword>
<sequence>MSFNFSRSADSGSKSKRSFNSISSNPSSDNSNSKKKEATQKTLGMTWGSNSRYSSRSSFLNSPFSDFGRSFAVKLYRQSNRSKSTVLRQFYLKQFHFSPQINSSSLWLSATHQNPRSPSQAIAPQPTLRATTLTILSHLPNDLRLQSTIESSSA</sequence>
<dbReference type="Proteomes" id="UP000241394">
    <property type="component" value="Chromosome LG9"/>
</dbReference>
<keyword evidence="2" id="KW-0067">ATP-binding</keyword>
<reference evidence="3" key="2">
    <citation type="journal article" date="2018" name="BMC Genomics">
        <title>A manually annotated Actinidia chinensis var. chinensis (kiwifruit) genome highlights the challenges associated with draft genomes and gene prediction in plants.</title>
        <authorList>
            <person name="Pilkington S.M."/>
            <person name="Crowhurst R."/>
            <person name="Hilario E."/>
            <person name="Nardozza S."/>
            <person name="Fraser L."/>
            <person name="Peng Y."/>
            <person name="Gunaseelan K."/>
            <person name="Simpson R."/>
            <person name="Tahir J."/>
            <person name="Deroles S.C."/>
            <person name="Templeton K."/>
            <person name="Luo Z."/>
            <person name="Davy M."/>
            <person name="Cheng C."/>
            <person name="McNeilage M."/>
            <person name="Scaglione D."/>
            <person name="Liu Y."/>
            <person name="Zhang Q."/>
            <person name="Datson P."/>
            <person name="De Silva N."/>
            <person name="Gardiner S.E."/>
            <person name="Bassett H."/>
            <person name="Chagne D."/>
            <person name="McCallum J."/>
            <person name="Dzierzon H."/>
            <person name="Deng C."/>
            <person name="Wang Y.Y."/>
            <person name="Barron L."/>
            <person name="Manako K."/>
            <person name="Bowen J."/>
            <person name="Foster T.M."/>
            <person name="Erridge Z.A."/>
            <person name="Tiffin H."/>
            <person name="Waite C.N."/>
            <person name="Davies K.M."/>
            <person name="Grierson E.P."/>
            <person name="Laing W.A."/>
            <person name="Kirk R."/>
            <person name="Chen X."/>
            <person name="Wood M."/>
            <person name="Montefiori M."/>
            <person name="Brummell D.A."/>
            <person name="Schwinn K.E."/>
            <person name="Catanach A."/>
            <person name="Fullerton C."/>
            <person name="Li D."/>
            <person name="Meiyalaghan S."/>
            <person name="Nieuwenhuizen N."/>
            <person name="Read N."/>
            <person name="Prakash R."/>
            <person name="Hunter D."/>
            <person name="Zhang H."/>
            <person name="McKenzie M."/>
            <person name="Knabel M."/>
            <person name="Harris A."/>
            <person name="Allan A.C."/>
            <person name="Gleave A."/>
            <person name="Chen A."/>
            <person name="Janssen B.J."/>
            <person name="Plunkett B."/>
            <person name="Ampomah-Dwamena C."/>
            <person name="Voogd C."/>
            <person name="Leif D."/>
            <person name="Lafferty D."/>
            <person name="Souleyre E.J.F."/>
            <person name="Varkonyi-Gasic E."/>
            <person name="Gambi F."/>
            <person name="Hanley J."/>
            <person name="Yao J.L."/>
            <person name="Cheung J."/>
            <person name="David K.M."/>
            <person name="Warren B."/>
            <person name="Marsh K."/>
            <person name="Snowden K.C."/>
            <person name="Lin-Wang K."/>
            <person name="Brian L."/>
            <person name="Martinez-Sanchez M."/>
            <person name="Wang M."/>
            <person name="Ileperuma N."/>
            <person name="Macnee N."/>
            <person name="Campin R."/>
            <person name="McAtee P."/>
            <person name="Drummond R.S.M."/>
            <person name="Espley R.V."/>
            <person name="Ireland H.S."/>
            <person name="Wu R."/>
            <person name="Atkinson R.G."/>
            <person name="Karunairetnam S."/>
            <person name="Bulley S."/>
            <person name="Chunkath S."/>
            <person name="Hanley Z."/>
            <person name="Storey R."/>
            <person name="Thrimawithana A.H."/>
            <person name="Thomson S."/>
            <person name="David C."/>
            <person name="Testolin R."/>
            <person name="Huang H."/>
            <person name="Hellens R.P."/>
            <person name="Schaffer R.J."/>
        </authorList>
    </citation>
    <scope>NUCLEOTIDE SEQUENCE [LARGE SCALE GENOMIC DNA]</scope>
    <source>
        <strain evidence="3">cv. Red5</strain>
    </source>
</reference>
<protein>
    <submittedName>
        <fullName evidence="2">ATP-dependent DNA helicase</fullName>
    </submittedName>
</protein>
<accession>A0A2R6R443</accession>
<proteinExistence type="predicted"/>
<keyword evidence="2" id="KW-0378">Hydrolase</keyword>
<evidence type="ECO:0000256" key="1">
    <source>
        <dbReference type="SAM" id="MobiDB-lite"/>
    </source>
</evidence>